<protein>
    <submittedName>
        <fullName evidence="2">C-type lectin domain-containing protein</fullName>
    </submittedName>
</protein>
<evidence type="ECO:0000313" key="2">
    <source>
        <dbReference type="WBParaSite" id="PS1159_v2.g4932.t1"/>
    </source>
</evidence>
<accession>A0AC35GG81</accession>
<sequence>MIKTGAWSWTDGTKFDFGELWDHRMSNASYCTAMKPSDGTWNIRDCFLTMPFVCISPATPQPCRGTR</sequence>
<dbReference type="Proteomes" id="UP000887580">
    <property type="component" value="Unplaced"/>
</dbReference>
<dbReference type="WBParaSite" id="PS1159_v2.g4932.t1">
    <property type="protein sequence ID" value="PS1159_v2.g4932.t1"/>
    <property type="gene ID" value="PS1159_v2.g4932"/>
</dbReference>
<organism evidence="1 2">
    <name type="scientific">Panagrolaimus sp. PS1159</name>
    <dbReference type="NCBI Taxonomy" id="55785"/>
    <lineage>
        <taxon>Eukaryota</taxon>
        <taxon>Metazoa</taxon>
        <taxon>Ecdysozoa</taxon>
        <taxon>Nematoda</taxon>
        <taxon>Chromadorea</taxon>
        <taxon>Rhabditida</taxon>
        <taxon>Tylenchina</taxon>
        <taxon>Panagrolaimomorpha</taxon>
        <taxon>Panagrolaimoidea</taxon>
        <taxon>Panagrolaimidae</taxon>
        <taxon>Panagrolaimus</taxon>
    </lineage>
</organism>
<name>A0AC35GG81_9BILA</name>
<reference evidence="2" key="1">
    <citation type="submission" date="2022-11" db="UniProtKB">
        <authorList>
            <consortium name="WormBaseParasite"/>
        </authorList>
    </citation>
    <scope>IDENTIFICATION</scope>
</reference>
<proteinExistence type="predicted"/>
<evidence type="ECO:0000313" key="1">
    <source>
        <dbReference type="Proteomes" id="UP000887580"/>
    </source>
</evidence>